<organism evidence="1">
    <name type="scientific">Caudovirales sp. ctTVN2</name>
    <dbReference type="NCBI Taxonomy" id="2827634"/>
    <lineage>
        <taxon>Viruses</taxon>
        <taxon>Duplodnaviria</taxon>
        <taxon>Heunggongvirae</taxon>
        <taxon>Uroviricota</taxon>
        <taxon>Caudoviricetes</taxon>
    </lineage>
</organism>
<evidence type="ECO:0000313" key="1">
    <source>
        <dbReference type="EMBL" id="DAF47220.1"/>
    </source>
</evidence>
<proteinExistence type="predicted"/>
<sequence>MAPFSNLLSAATELYQIRTRFSGIRRIIPKIGKILRILKKIIVR</sequence>
<reference evidence="1" key="1">
    <citation type="journal article" date="2021" name="Proc. Natl. Acad. Sci. U.S.A.">
        <title>A Catalog of Tens of Thousands of Viruses from Human Metagenomes Reveals Hidden Associations with Chronic Diseases.</title>
        <authorList>
            <person name="Tisza M.J."/>
            <person name="Buck C.B."/>
        </authorList>
    </citation>
    <scope>NUCLEOTIDE SEQUENCE</scope>
    <source>
        <strain evidence="1">CtTVN2</strain>
    </source>
</reference>
<dbReference type="EMBL" id="BK032551">
    <property type="protein sequence ID" value="DAF47220.1"/>
    <property type="molecule type" value="Genomic_DNA"/>
</dbReference>
<accession>A0A8S5S863</accession>
<name>A0A8S5S863_9CAUD</name>
<protein>
    <submittedName>
        <fullName evidence="1">Uncharacterized protein</fullName>
    </submittedName>
</protein>